<dbReference type="Proteomes" id="UP000824755">
    <property type="component" value="Chromosome"/>
</dbReference>
<gene>
    <name evidence="2" type="ORF">H8L67_03670</name>
</gene>
<feature type="transmembrane region" description="Helical" evidence="1">
    <location>
        <begin position="92"/>
        <end position="110"/>
    </location>
</feature>
<sequence length="208" mass="22933">MIGIGTDKTRGFRDLPWPGILALAMFAAALFAAVRVAGWHVGLPISLAGSNLSKVAQEFNALGFVAPGMLMAFQALRSRMRMLESAGRGERFAMWLWMLSGMAFASMGVFSLDTRIGIDEGSNQHHAVAWYLWWSSAALGCIAAVFGREQRLRWFAVFAFVEILLGVWYLPSVAPVGVAQVFAVLAWMVWPFSRVGMLSRQKDEKSVI</sequence>
<keyword evidence="1" id="KW-0812">Transmembrane</keyword>
<protein>
    <submittedName>
        <fullName evidence="2">DUF998 domain-containing protein</fullName>
    </submittedName>
</protein>
<evidence type="ECO:0000313" key="3">
    <source>
        <dbReference type="Proteomes" id="UP000824755"/>
    </source>
</evidence>
<accession>A0ABX8WRZ3</accession>
<keyword evidence="3" id="KW-1185">Reference proteome</keyword>
<feature type="transmembrane region" description="Helical" evidence="1">
    <location>
        <begin position="61"/>
        <end position="80"/>
    </location>
</feature>
<dbReference type="EMBL" id="CP080544">
    <property type="protein sequence ID" value="QYR53607.1"/>
    <property type="molecule type" value="Genomic_DNA"/>
</dbReference>
<organism evidence="2 3">
    <name type="scientific">Lysobacter soyae</name>
    <dbReference type="NCBI Taxonomy" id="2764185"/>
    <lineage>
        <taxon>Bacteria</taxon>
        <taxon>Pseudomonadati</taxon>
        <taxon>Pseudomonadota</taxon>
        <taxon>Gammaproteobacteria</taxon>
        <taxon>Lysobacterales</taxon>
        <taxon>Lysobacteraceae</taxon>
        <taxon>Lysobacter</taxon>
    </lineage>
</organism>
<evidence type="ECO:0000313" key="2">
    <source>
        <dbReference type="EMBL" id="QYR53607.1"/>
    </source>
</evidence>
<proteinExistence type="predicted"/>
<name>A0ABX8WRZ3_9GAMM</name>
<feature type="transmembrane region" description="Helical" evidence="1">
    <location>
        <begin position="130"/>
        <end position="147"/>
    </location>
</feature>
<dbReference type="RefSeq" id="WP_220380415.1">
    <property type="nucleotide sequence ID" value="NZ_CP080544.1"/>
</dbReference>
<evidence type="ECO:0000256" key="1">
    <source>
        <dbReference type="SAM" id="Phobius"/>
    </source>
</evidence>
<reference evidence="2 3" key="1">
    <citation type="submission" date="2021-08" db="EMBL/GenBank/DDBJ databases">
        <title>Lysobacter sp. strain CJ11 Genome sequencing and assembly.</title>
        <authorList>
            <person name="Kim I."/>
        </authorList>
    </citation>
    <scope>NUCLEOTIDE SEQUENCE [LARGE SCALE GENOMIC DNA]</scope>
    <source>
        <strain evidence="2 3">CJ11</strain>
    </source>
</reference>
<feature type="transmembrane region" description="Helical" evidence="1">
    <location>
        <begin position="20"/>
        <end position="41"/>
    </location>
</feature>
<keyword evidence="1" id="KW-0472">Membrane</keyword>
<feature type="transmembrane region" description="Helical" evidence="1">
    <location>
        <begin position="176"/>
        <end position="193"/>
    </location>
</feature>
<keyword evidence="1" id="KW-1133">Transmembrane helix</keyword>
<feature type="transmembrane region" description="Helical" evidence="1">
    <location>
        <begin position="154"/>
        <end position="170"/>
    </location>
</feature>